<name>A0A7D9JR06_PARCT</name>
<sequence>MRFFHGDSPARELECGQQKGGNYYCSGCGAYAQQVYELDYRFRCRWMSLSDRQQLMLNGPYGRKNYLAKAYKPLQKLKKQELIAELNSRGIFEGETKSELEKLLQDEMHGVQRVPALLYNTPTTSLESINCENYEILSIKPLHDIGKHIGNVLTELPAHLPAEEAKDVEEVIKLSMEGKDTKRTFDYRRAIVILAQHPAKISSHRIRQLLTSLVEIQRLAYSSENERTPK</sequence>
<dbReference type="Proteomes" id="UP001152795">
    <property type="component" value="Unassembled WGS sequence"/>
</dbReference>
<dbReference type="OrthoDB" id="5986221at2759"/>
<evidence type="ECO:0000313" key="1">
    <source>
        <dbReference type="EMBL" id="CAB4034271.1"/>
    </source>
</evidence>
<gene>
    <name evidence="1" type="ORF">PACLA_8A064350</name>
</gene>
<reference evidence="1" key="1">
    <citation type="submission" date="2020-04" db="EMBL/GenBank/DDBJ databases">
        <authorList>
            <person name="Alioto T."/>
            <person name="Alioto T."/>
            <person name="Gomez Garrido J."/>
        </authorList>
    </citation>
    <scope>NUCLEOTIDE SEQUENCE</scope>
    <source>
        <strain evidence="1">A484AB</strain>
    </source>
</reference>
<keyword evidence="2" id="KW-1185">Reference proteome</keyword>
<dbReference type="AlphaFoldDB" id="A0A7D9JR06"/>
<organism evidence="1 2">
    <name type="scientific">Paramuricea clavata</name>
    <name type="common">Red gorgonian</name>
    <name type="synonym">Violescent sea-whip</name>
    <dbReference type="NCBI Taxonomy" id="317549"/>
    <lineage>
        <taxon>Eukaryota</taxon>
        <taxon>Metazoa</taxon>
        <taxon>Cnidaria</taxon>
        <taxon>Anthozoa</taxon>
        <taxon>Octocorallia</taxon>
        <taxon>Malacalcyonacea</taxon>
        <taxon>Plexauridae</taxon>
        <taxon>Paramuricea</taxon>
    </lineage>
</organism>
<accession>A0A7D9JR06</accession>
<evidence type="ECO:0000313" key="2">
    <source>
        <dbReference type="Proteomes" id="UP001152795"/>
    </source>
</evidence>
<protein>
    <submittedName>
        <fullName evidence="1">Uncharacterized protein</fullName>
    </submittedName>
</protein>
<proteinExistence type="predicted"/>
<comment type="caution">
    <text evidence="1">The sequence shown here is derived from an EMBL/GenBank/DDBJ whole genome shotgun (WGS) entry which is preliminary data.</text>
</comment>
<dbReference type="EMBL" id="CACRXK020019977">
    <property type="protein sequence ID" value="CAB4034271.1"/>
    <property type="molecule type" value="Genomic_DNA"/>
</dbReference>